<dbReference type="InterPro" id="IPR000238">
    <property type="entry name" value="RbfA"/>
</dbReference>
<feature type="compositionally biased region" description="Acidic residues" evidence="1">
    <location>
        <begin position="322"/>
        <end position="331"/>
    </location>
</feature>
<keyword evidence="2" id="KW-0732">Signal</keyword>
<feature type="region of interest" description="Disordered" evidence="1">
    <location>
        <begin position="298"/>
        <end position="331"/>
    </location>
</feature>
<accession>A0A0G4HH30</accession>
<feature type="chain" id="PRO_5005191447" description="Ribosome-binding factor A" evidence="2">
    <location>
        <begin position="23"/>
        <end position="331"/>
    </location>
</feature>
<sequence>MLRLAVALVGLLQWSQLLCCSAFTFSGLRGVRERSRPSLHWQNKRSVPVSAAWGVVRGRRGGLISAKRKEILKGRFESDLERVLNNMLSMGGKGLPSSARSSIDDSVLGGIVVTKVMLSKNFDWATVWVDILGDTFDQRQGLTWLDRNVKTIRHFLAQRFSFRKSIPRVRFVMDNVEEKMEVMQQLDRIAEEQGMAKKEIINRPDPVGDELFGASKPSAGQGRLGRSAVRGGVQDVPAESGEEDEELSFEFGGEEDEEGDNQVSSVDLQGEPAGGLQGDQEDIELDIERINAMWRQRKETERTTEAERVGKAEKREILRPGEDDDVLWDEI</sequence>
<feature type="signal peptide" evidence="2">
    <location>
        <begin position="1"/>
        <end position="22"/>
    </location>
</feature>
<dbReference type="EMBL" id="CDMZ01002686">
    <property type="protein sequence ID" value="CEM43438.1"/>
    <property type="molecule type" value="Genomic_DNA"/>
</dbReference>
<organism evidence="3">
    <name type="scientific">Chromera velia CCMP2878</name>
    <dbReference type="NCBI Taxonomy" id="1169474"/>
    <lineage>
        <taxon>Eukaryota</taxon>
        <taxon>Sar</taxon>
        <taxon>Alveolata</taxon>
        <taxon>Colpodellida</taxon>
        <taxon>Chromeraceae</taxon>
        <taxon>Chromera</taxon>
    </lineage>
</organism>
<dbReference type="AlphaFoldDB" id="A0A0G4HH30"/>
<dbReference type="InterPro" id="IPR023799">
    <property type="entry name" value="RbfA_dom_sf"/>
</dbReference>
<evidence type="ECO:0000256" key="2">
    <source>
        <dbReference type="SAM" id="SignalP"/>
    </source>
</evidence>
<protein>
    <recommendedName>
        <fullName evidence="4">Ribosome-binding factor A</fullName>
    </recommendedName>
</protein>
<evidence type="ECO:0000256" key="1">
    <source>
        <dbReference type="SAM" id="MobiDB-lite"/>
    </source>
</evidence>
<proteinExistence type="predicted"/>
<reference evidence="3" key="1">
    <citation type="submission" date="2014-11" db="EMBL/GenBank/DDBJ databases">
        <authorList>
            <person name="Otto D Thomas"/>
            <person name="Naeem Raeece"/>
        </authorList>
    </citation>
    <scope>NUCLEOTIDE SEQUENCE</scope>
</reference>
<evidence type="ECO:0000313" key="3">
    <source>
        <dbReference type="EMBL" id="CEM43438.1"/>
    </source>
</evidence>
<feature type="region of interest" description="Disordered" evidence="1">
    <location>
        <begin position="203"/>
        <end position="283"/>
    </location>
</feature>
<feature type="compositionally biased region" description="Acidic residues" evidence="1">
    <location>
        <begin position="240"/>
        <end position="260"/>
    </location>
</feature>
<dbReference type="Pfam" id="PF02033">
    <property type="entry name" value="RBFA"/>
    <property type="match status" value="1"/>
</dbReference>
<evidence type="ECO:0008006" key="4">
    <source>
        <dbReference type="Google" id="ProtNLM"/>
    </source>
</evidence>
<dbReference type="InterPro" id="IPR015946">
    <property type="entry name" value="KH_dom-like_a/b"/>
</dbReference>
<feature type="compositionally biased region" description="Basic and acidic residues" evidence="1">
    <location>
        <begin position="298"/>
        <end position="321"/>
    </location>
</feature>
<name>A0A0G4HH30_9ALVE</name>
<dbReference type="GO" id="GO:0006364">
    <property type="term" value="P:rRNA processing"/>
    <property type="evidence" value="ECO:0007669"/>
    <property type="project" value="InterPro"/>
</dbReference>
<dbReference type="Gene3D" id="3.30.300.20">
    <property type="match status" value="1"/>
</dbReference>
<dbReference type="VEuPathDB" id="CryptoDB:Cvel_27530"/>
<dbReference type="SUPFAM" id="SSF89919">
    <property type="entry name" value="Ribosome-binding factor A, RbfA"/>
    <property type="match status" value="1"/>
</dbReference>
<gene>
    <name evidence="3" type="ORF">Cvel_27530</name>
</gene>